<dbReference type="OrthoDB" id="10260625at2759"/>
<evidence type="ECO:0000313" key="2">
    <source>
        <dbReference type="Proteomes" id="UP000673691"/>
    </source>
</evidence>
<dbReference type="AlphaFoldDB" id="A0A8H8DM11"/>
<organism evidence="1 2">
    <name type="scientific">Olpidium bornovanus</name>
    <dbReference type="NCBI Taxonomy" id="278681"/>
    <lineage>
        <taxon>Eukaryota</taxon>
        <taxon>Fungi</taxon>
        <taxon>Fungi incertae sedis</taxon>
        <taxon>Olpidiomycota</taxon>
        <taxon>Olpidiomycotina</taxon>
        <taxon>Olpidiomycetes</taxon>
        <taxon>Olpidiales</taxon>
        <taxon>Olpidiaceae</taxon>
        <taxon>Olpidium</taxon>
    </lineage>
</organism>
<accession>A0A8H8DM11</accession>
<sequence length="88" mass="9767">MLSPLATVVTPPAPVFNIARGSAFPSTQVYMAKLAEQAERFDEMVLYMKVPTQVQRRFSTQALGLLTAFLFSPCNLLQEVAKVRAEFS</sequence>
<dbReference type="Gene3D" id="1.20.190.20">
    <property type="entry name" value="14-3-3 domain"/>
    <property type="match status" value="1"/>
</dbReference>
<reference evidence="1 2" key="1">
    <citation type="journal article" name="Sci. Rep.">
        <title>Genome-scale phylogenetic analyses confirm Olpidium as the closest living zoosporic fungus to the non-flagellated, terrestrial fungi.</title>
        <authorList>
            <person name="Chang Y."/>
            <person name="Rochon D."/>
            <person name="Sekimoto S."/>
            <person name="Wang Y."/>
            <person name="Chovatia M."/>
            <person name="Sandor L."/>
            <person name="Salamov A."/>
            <person name="Grigoriev I.V."/>
            <person name="Stajich J.E."/>
            <person name="Spatafora J.W."/>
        </authorList>
    </citation>
    <scope>NUCLEOTIDE SEQUENCE [LARGE SCALE GENOMIC DNA]</scope>
    <source>
        <strain evidence="1">S191</strain>
    </source>
</reference>
<dbReference type="EMBL" id="JAEFCI010000932">
    <property type="protein sequence ID" value="KAG5463238.1"/>
    <property type="molecule type" value="Genomic_DNA"/>
</dbReference>
<dbReference type="InterPro" id="IPR036815">
    <property type="entry name" value="14-3-3_dom_sf"/>
</dbReference>
<dbReference type="SUPFAM" id="SSF48445">
    <property type="entry name" value="14-3-3 protein"/>
    <property type="match status" value="1"/>
</dbReference>
<comment type="caution">
    <text evidence="1">The sequence shown here is derived from an EMBL/GenBank/DDBJ whole genome shotgun (WGS) entry which is preliminary data.</text>
</comment>
<dbReference type="Proteomes" id="UP000673691">
    <property type="component" value="Unassembled WGS sequence"/>
</dbReference>
<gene>
    <name evidence="1" type="ORF">BJ554DRAFT_809</name>
</gene>
<evidence type="ECO:0000313" key="1">
    <source>
        <dbReference type="EMBL" id="KAG5463238.1"/>
    </source>
</evidence>
<keyword evidence="2" id="KW-1185">Reference proteome</keyword>
<protein>
    <submittedName>
        <fullName evidence="1">Uncharacterized protein</fullName>
    </submittedName>
</protein>
<proteinExistence type="predicted"/>
<name>A0A8H8DM11_9FUNG</name>